<dbReference type="InterPro" id="IPR037027">
    <property type="entry name" value="YqgF/RNaseH-like_dom_sf"/>
</dbReference>
<evidence type="ECO:0000256" key="2">
    <source>
        <dbReference type="ARBA" id="ARBA00022517"/>
    </source>
</evidence>
<dbReference type="GO" id="GO:0000967">
    <property type="term" value="P:rRNA 5'-end processing"/>
    <property type="evidence" value="ECO:0007669"/>
    <property type="project" value="UniProtKB-UniRule"/>
</dbReference>
<dbReference type="PANTHER" id="PTHR33317:SF4">
    <property type="entry name" value="POLYNUCLEOTIDYL TRANSFERASE, RIBONUCLEASE H-LIKE SUPERFAMILY PROTEIN"/>
    <property type="match status" value="1"/>
</dbReference>
<evidence type="ECO:0000259" key="6">
    <source>
        <dbReference type="SMART" id="SM00732"/>
    </source>
</evidence>
<keyword evidence="4 5" id="KW-0378">Hydrolase</keyword>
<dbReference type="Pfam" id="PF03652">
    <property type="entry name" value="RuvX"/>
    <property type="match status" value="1"/>
</dbReference>
<reference evidence="7 8" key="1">
    <citation type="journal article" date="2016" name="Nat. Commun.">
        <title>Thousands of microbial genomes shed light on interconnected biogeochemical processes in an aquifer system.</title>
        <authorList>
            <person name="Anantharaman K."/>
            <person name="Brown C.T."/>
            <person name="Hug L.A."/>
            <person name="Sharon I."/>
            <person name="Castelle C.J."/>
            <person name="Probst A.J."/>
            <person name="Thomas B.C."/>
            <person name="Singh A."/>
            <person name="Wilkins M.J."/>
            <person name="Karaoz U."/>
            <person name="Brodie E.L."/>
            <person name="Williams K.H."/>
            <person name="Hubbard S.S."/>
            <person name="Banfield J.F."/>
        </authorList>
    </citation>
    <scope>NUCLEOTIDE SEQUENCE [LARGE SCALE GENOMIC DNA]</scope>
</reference>
<keyword evidence="3 5" id="KW-0540">Nuclease</keyword>
<evidence type="ECO:0000256" key="5">
    <source>
        <dbReference type="HAMAP-Rule" id="MF_00651"/>
    </source>
</evidence>
<dbReference type="SMART" id="SM00732">
    <property type="entry name" value="YqgFc"/>
    <property type="match status" value="1"/>
</dbReference>
<protein>
    <recommendedName>
        <fullName evidence="5">Putative pre-16S rRNA nuclease</fullName>
        <ecNumber evidence="5">3.1.-.-</ecNumber>
    </recommendedName>
</protein>
<comment type="caution">
    <text evidence="7">The sequence shown here is derived from an EMBL/GenBank/DDBJ whole genome shotgun (WGS) entry which is preliminary data.</text>
</comment>
<dbReference type="InterPro" id="IPR005227">
    <property type="entry name" value="YqgF"/>
</dbReference>
<dbReference type="GO" id="GO:0016788">
    <property type="term" value="F:hydrolase activity, acting on ester bonds"/>
    <property type="evidence" value="ECO:0007669"/>
    <property type="project" value="UniProtKB-UniRule"/>
</dbReference>
<evidence type="ECO:0000256" key="4">
    <source>
        <dbReference type="ARBA" id="ARBA00022801"/>
    </source>
</evidence>
<dbReference type="EMBL" id="MFAY01000042">
    <property type="protein sequence ID" value="OGD88314.1"/>
    <property type="molecule type" value="Genomic_DNA"/>
</dbReference>
<dbReference type="InterPro" id="IPR012337">
    <property type="entry name" value="RNaseH-like_sf"/>
</dbReference>
<dbReference type="HAMAP" id="MF_00651">
    <property type="entry name" value="Nuclease_YqgF"/>
    <property type="match status" value="1"/>
</dbReference>
<evidence type="ECO:0000313" key="8">
    <source>
        <dbReference type="Proteomes" id="UP000178577"/>
    </source>
</evidence>
<comment type="similarity">
    <text evidence="5">Belongs to the YqgF HJR family.</text>
</comment>
<dbReference type="SUPFAM" id="SSF53098">
    <property type="entry name" value="Ribonuclease H-like"/>
    <property type="match status" value="1"/>
</dbReference>
<sequence>MRFIGIDLGRRSTGIAVSEGKFAQPYTTITHANTKEAQEKVAKLIKSLNGQKVVIGYVEGKIAKLFGNFASGLKKKMPNIDIILHDETLTSRQAQDTMIKLGIGKFRRRKKEHEIAAAIILQSYLQSND</sequence>
<dbReference type="CDD" id="cd16964">
    <property type="entry name" value="YqgF"/>
    <property type="match status" value="1"/>
</dbReference>
<dbReference type="EC" id="3.1.-.-" evidence="5"/>
<accession>A0A1F5G913</accession>
<keyword evidence="1 5" id="KW-0963">Cytoplasm</keyword>
<feature type="domain" description="YqgF/RNase H-like" evidence="6">
    <location>
        <begin position="1"/>
        <end position="94"/>
    </location>
</feature>
<dbReference type="Gene3D" id="3.30.420.140">
    <property type="entry name" value="YqgF/RNase H-like domain"/>
    <property type="match status" value="1"/>
</dbReference>
<evidence type="ECO:0000256" key="3">
    <source>
        <dbReference type="ARBA" id="ARBA00022722"/>
    </source>
</evidence>
<keyword evidence="2 5" id="KW-0690">Ribosome biogenesis</keyword>
<comment type="subcellular location">
    <subcellularLocation>
        <location evidence="5">Cytoplasm</location>
    </subcellularLocation>
</comment>
<proteinExistence type="inferred from homology"/>
<dbReference type="GO" id="GO:0005737">
    <property type="term" value="C:cytoplasm"/>
    <property type="evidence" value="ECO:0007669"/>
    <property type="project" value="UniProtKB-SubCell"/>
</dbReference>
<dbReference type="InterPro" id="IPR006641">
    <property type="entry name" value="YqgF/RNaseH-like_dom"/>
</dbReference>
<dbReference type="GO" id="GO:0004518">
    <property type="term" value="F:nuclease activity"/>
    <property type="evidence" value="ECO:0007669"/>
    <property type="project" value="UniProtKB-KW"/>
</dbReference>
<dbReference type="AlphaFoldDB" id="A0A1F5G913"/>
<comment type="function">
    <text evidence="5">Could be a nuclease involved in processing of the 5'-end of pre-16S rRNA.</text>
</comment>
<name>A0A1F5G913_9BACT</name>
<evidence type="ECO:0000313" key="7">
    <source>
        <dbReference type="EMBL" id="OGD88314.1"/>
    </source>
</evidence>
<dbReference type="PANTHER" id="PTHR33317">
    <property type="entry name" value="POLYNUCLEOTIDYL TRANSFERASE, RIBONUCLEASE H-LIKE SUPERFAMILY PROTEIN"/>
    <property type="match status" value="1"/>
</dbReference>
<dbReference type="NCBIfam" id="TIGR00250">
    <property type="entry name" value="RNAse_H_YqgF"/>
    <property type="match status" value="1"/>
</dbReference>
<organism evidence="7 8">
    <name type="scientific">Candidatus Curtissbacteria bacterium RIFCSPHIGHO2_01_FULL_40_12</name>
    <dbReference type="NCBI Taxonomy" id="1797710"/>
    <lineage>
        <taxon>Bacteria</taxon>
        <taxon>Candidatus Curtissiibacteriota</taxon>
    </lineage>
</organism>
<evidence type="ECO:0000256" key="1">
    <source>
        <dbReference type="ARBA" id="ARBA00022490"/>
    </source>
</evidence>
<dbReference type="Proteomes" id="UP000178577">
    <property type="component" value="Unassembled WGS sequence"/>
</dbReference>
<gene>
    <name evidence="7" type="ORF">A2693_01710</name>
</gene>